<dbReference type="Gene3D" id="1.20.1640.10">
    <property type="entry name" value="Multidrug efflux transporter AcrB transmembrane domain"/>
    <property type="match status" value="1"/>
</dbReference>
<keyword evidence="4 9" id="KW-0812">Transmembrane</keyword>
<dbReference type="GO" id="GO:0015450">
    <property type="term" value="F:protein-transporting ATPase activity"/>
    <property type="evidence" value="ECO:0007669"/>
    <property type="project" value="InterPro"/>
</dbReference>
<dbReference type="InterPro" id="IPR048631">
    <property type="entry name" value="SecD_1st"/>
</dbReference>
<organism evidence="12 13">
    <name type="scientific">Candidatus Veblenbacteria bacterium RIFOXYA2_FULL_43_9</name>
    <dbReference type="NCBI Taxonomy" id="1802425"/>
    <lineage>
        <taxon>Bacteria</taxon>
        <taxon>Candidatus Vebleniibacteriota</taxon>
    </lineage>
</organism>
<evidence type="ECO:0000256" key="10">
    <source>
        <dbReference type="PROSITE-ProRule" id="PRU00278"/>
    </source>
</evidence>
<dbReference type="HAMAP" id="MF_01463_B">
    <property type="entry name" value="SecD_B"/>
    <property type="match status" value="1"/>
</dbReference>
<feature type="transmembrane region" description="Helical" evidence="9">
    <location>
        <begin position="536"/>
        <end position="556"/>
    </location>
</feature>
<keyword evidence="10" id="KW-0413">Isomerase</keyword>
<dbReference type="NCBIfam" id="TIGR00916">
    <property type="entry name" value="2A0604s01"/>
    <property type="match status" value="1"/>
</dbReference>
<dbReference type="GO" id="GO:0043952">
    <property type="term" value="P:protein transport by the Sec complex"/>
    <property type="evidence" value="ECO:0007669"/>
    <property type="project" value="UniProtKB-UniRule"/>
</dbReference>
<dbReference type="GO" id="GO:0065002">
    <property type="term" value="P:intracellular protein transmembrane transport"/>
    <property type="evidence" value="ECO:0007669"/>
    <property type="project" value="UniProtKB-UniRule"/>
</dbReference>
<evidence type="ECO:0000256" key="2">
    <source>
        <dbReference type="ARBA" id="ARBA00022448"/>
    </source>
</evidence>
<comment type="subunit">
    <text evidence="9">Forms a complex with SecF. Part of the essential Sec protein translocation apparatus which comprises SecA, SecYEG and auxiliary proteins SecDF. Other proteins may also be involved.</text>
</comment>
<gene>
    <name evidence="9" type="primary">secD</name>
    <name evidence="12" type="ORF">A2226_02470</name>
</gene>
<evidence type="ECO:0000313" key="13">
    <source>
        <dbReference type="Proteomes" id="UP000178936"/>
    </source>
</evidence>
<keyword evidence="5 9" id="KW-0653">Protein transport</keyword>
<dbReference type="SUPFAM" id="SSF82866">
    <property type="entry name" value="Multidrug efflux transporter AcrB transmembrane domain"/>
    <property type="match status" value="1"/>
</dbReference>
<dbReference type="Pfam" id="PF02355">
    <property type="entry name" value="SecD_SecF_C"/>
    <property type="match status" value="1"/>
</dbReference>
<comment type="similarity">
    <text evidence="9">Belongs to the SecD/SecF family. SecD subfamily.</text>
</comment>
<evidence type="ECO:0000256" key="9">
    <source>
        <dbReference type="HAMAP-Rule" id="MF_01463"/>
    </source>
</evidence>
<proteinExistence type="inferred from homology"/>
<protein>
    <recommendedName>
        <fullName evidence="9">Protein translocase subunit SecD</fullName>
    </recommendedName>
</protein>
<dbReference type="Gene3D" id="3.30.70.3400">
    <property type="match status" value="1"/>
</dbReference>
<feature type="transmembrane region" description="Helical" evidence="9">
    <location>
        <begin position="433"/>
        <end position="453"/>
    </location>
</feature>
<dbReference type="PANTHER" id="PTHR30081:SF1">
    <property type="entry name" value="PROTEIN TRANSLOCASE SUBUNIT SECD"/>
    <property type="match status" value="1"/>
</dbReference>
<dbReference type="AlphaFoldDB" id="A0A1G2Q0W0"/>
<dbReference type="InterPro" id="IPR022813">
    <property type="entry name" value="SecD/SecF_arch_bac"/>
</dbReference>
<keyword evidence="2 9" id="KW-0813">Transport</keyword>
<feature type="transmembrane region" description="Helical" evidence="9">
    <location>
        <begin position="512"/>
        <end position="530"/>
    </location>
</feature>
<feature type="transmembrane region" description="Helical" evidence="9">
    <location>
        <begin position="459"/>
        <end position="480"/>
    </location>
</feature>
<comment type="caution">
    <text evidence="9">Lacks conserved residue(s) required for the propagation of feature annotation.</text>
</comment>
<dbReference type="Gene3D" id="3.10.50.40">
    <property type="match status" value="1"/>
</dbReference>
<dbReference type="PANTHER" id="PTHR30081">
    <property type="entry name" value="PROTEIN-EXPORT MEMBRANE PROTEIN SEC"/>
    <property type="match status" value="1"/>
</dbReference>
<evidence type="ECO:0000259" key="11">
    <source>
        <dbReference type="PROSITE" id="PS50198"/>
    </source>
</evidence>
<evidence type="ECO:0000313" key="12">
    <source>
        <dbReference type="EMBL" id="OHA54205.1"/>
    </source>
</evidence>
<evidence type="ECO:0000256" key="3">
    <source>
        <dbReference type="ARBA" id="ARBA00022475"/>
    </source>
</evidence>
<dbReference type="SUPFAM" id="SSF54534">
    <property type="entry name" value="FKBP-like"/>
    <property type="match status" value="1"/>
</dbReference>
<keyword evidence="3 9" id="KW-1003">Cell membrane</keyword>
<evidence type="ECO:0000256" key="7">
    <source>
        <dbReference type="ARBA" id="ARBA00023010"/>
    </source>
</evidence>
<feature type="transmembrane region" description="Helical" evidence="9">
    <location>
        <begin position="12"/>
        <end position="30"/>
    </location>
</feature>
<feature type="transmembrane region" description="Helical" evidence="9">
    <location>
        <begin position="410"/>
        <end position="428"/>
    </location>
</feature>
<accession>A0A1G2Q0W0</accession>
<dbReference type="Gene3D" id="3.30.1360.200">
    <property type="match status" value="1"/>
</dbReference>
<feature type="domain" description="PpiC" evidence="11">
    <location>
        <begin position="177"/>
        <end position="261"/>
    </location>
</feature>
<dbReference type="GO" id="GO:0003755">
    <property type="term" value="F:peptidyl-prolyl cis-trans isomerase activity"/>
    <property type="evidence" value="ECO:0007669"/>
    <property type="project" value="UniProtKB-KW"/>
</dbReference>
<dbReference type="EMBL" id="MHTB01000055">
    <property type="protein sequence ID" value="OHA54205.1"/>
    <property type="molecule type" value="Genomic_DNA"/>
</dbReference>
<dbReference type="FunFam" id="1.20.1640.10:FF:000004">
    <property type="entry name" value="Protein translocase subunit SecD"/>
    <property type="match status" value="1"/>
</dbReference>
<keyword evidence="10" id="KW-0697">Rotamase</keyword>
<comment type="caution">
    <text evidence="12">The sequence shown here is derived from an EMBL/GenBank/DDBJ whole genome shotgun (WGS) entry which is preliminary data.</text>
</comment>
<dbReference type="Pfam" id="PF13616">
    <property type="entry name" value="Rotamase_3"/>
    <property type="match status" value="1"/>
</dbReference>
<dbReference type="InterPro" id="IPR048634">
    <property type="entry name" value="SecD_SecF_C"/>
</dbReference>
<dbReference type="InterPro" id="IPR046357">
    <property type="entry name" value="PPIase_dom_sf"/>
</dbReference>
<dbReference type="InterPro" id="IPR054384">
    <property type="entry name" value="SecDF_P1_head"/>
</dbReference>
<evidence type="ECO:0000256" key="1">
    <source>
        <dbReference type="ARBA" id="ARBA00004651"/>
    </source>
</evidence>
<sequence>MSVWRKVGEGLNSTIGFIWWPFLALGKLLFRNVTPRKKAWYFFVGVVVLSMLAFLVDWPRIPTWVPGNNFWNKYNVQLGLDLRGGSHLVYEAKLDEVASSEQGDSVEGVRDVIERRVNFFGVSEPVVQTSRVGDSWRVIVELPGITDTQEAIRLIGETPVLEFKEQSTAVPDTTEIDKYNEEAKKKAEGILKKVLQGNDFAKLAQENSEDSSKDQGGDLGWFAKGVMVAPFEEAAFALKKGEVTKTLVETQFGYHIIKKTDEREGDSGPEIQASHILIRTQTPEAPSEWASTGLSGKQLKKANVEFDPNTGIPLVNITFDDEGKDLFAAITGRNIGKPVAIFLDGQPISIPTVQEEITGGQAVISGDFTLPEAKQLSQRLNSGALPVPIELISQTTVDATLGKVSVEKSLLAGILGLILVVIFMLIYYRLPGLLAVLALGVYAMLTLALFKLWPVTLTLAGIAGFILSVGMAVDANVLIFERLKEELRAGRPMAEAIEEGFRRAWTSIRDSNVSSLITAMILIWFGSSIVKGFAVTLALGILISMFTAITVSRTFLRLTATTWLSKKYWLFGISRKDLPNQGEKT</sequence>
<dbReference type="InterPro" id="IPR005791">
    <property type="entry name" value="SecD"/>
</dbReference>
<dbReference type="NCBIfam" id="TIGR01129">
    <property type="entry name" value="secD"/>
    <property type="match status" value="1"/>
</dbReference>
<dbReference type="GO" id="GO:0006605">
    <property type="term" value="P:protein targeting"/>
    <property type="evidence" value="ECO:0007669"/>
    <property type="project" value="UniProtKB-UniRule"/>
</dbReference>
<dbReference type="InterPro" id="IPR055344">
    <property type="entry name" value="SecD_SecF_C_bact"/>
</dbReference>
<comment type="subcellular location">
    <subcellularLocation>
        <location evidence="1 9">Cell membrane</location>
        <topology evidence="1 9">Multi-pass membrane protein</topology>
    </subcellularLocation>
</comment>
<keyword evidence="8 9" id="KW-0472">Membrane</keyword>
<dbReference type="Pfam" id="PF22599">
    <property type="entry name" value="SecDF_P1_head"/>
    <property type="match status" value="1"/>
</dbReference>
<dbReference type="Proteomes" id="UP000178936">
    <property type="component" value="Unassembled WGS sequence"/>
</dbReference>
<keyword evidence="7 9" id="KW-0811">Translocation</keyword>
<evidence type="ECO:0000256" key="4">
    <source>
        <dbReference type="ARBA" id="ARBA00022692"/>
    </source>
</evidence>
<evidence type="ECO:0000256" key="6">
    <source>
        <dbReference type="ARBA" id="ARBA00022989"/>
    </source>
</evidence>
<dbReference type="InterPro" id="IPR023058">
    <property type="entry name" value="PPIase_PpiC_CS"/>
</dbReference>
<evidence type="ECO:0000256" key="8">
    <source>
        <dbReference type="ARBA" id="ARBA00023136"/>
    </source>
</evidence>
<feature type="transmembrane region" description="Helical" evidence="9">
    <location>
        <begin position="39"/>
        <end position="58"/>
    </location>
</feature>
<name>A0A1G2Q0W0_9BACT</name>
<dbReference type="GO" id="GO:0005886">
    <property type="term" value="C:plasma membrane"/>
    <property type="evidence" value="ECO:0007669"/>
    <property type="project" value="UniProtKB-SubCell"/>
</dbReference>
<evidence type="ECO:0000256" key="5">
    <source>
        <dbReference type="ARBA" id="ARBA00022927"/>
    </source>
</evidence>
<reference evidence="12 13" key="1">
    <citation type="journal article" date="2016" name="Nat. Commun.">
        <title>Thousands of microbial genomes shed light on interconnected biogeochemical processes in an aquifer system.</title>
        <authorList>
            <person name="Anantharaman K."/>
            <person name="Brown C.T."/>
            <person name="Hug L.A."/>
            <person name="Sharon I."/>
            <person name="Castelle C.J."/>
            <person name="Probst A.J."/>
            <person name="Thomas B.C."/>
            <person name="Singh A."/>
            <person name="Wilkins M.J."/>
            <person name="Karaoz U."/>
            <person name="Brodie E.L."/>
            <person name="Williams K.H."/>
            <person name="Hubbard S.S."/>
            <person name="Banfield J.F."/>
        </authorList>
    </citation>
    <scope>NUCLEOTIDE SEQUENCE [LARGE SCALE GENOMIC DNA]</scope>
</reference>
<dbReference type="InterPro" id="IPR000297">
    <property type="entry name" value="PPIase_PpiC"/>
</dbReference>
<comment type="function">
    <text evidence="9">Part of the Sec protein translocase complex. Interacts with the SecYEG preprotein conducting channel. SecDF uses the proton motive force (PMF) to complete protein translocation after the ATP-dependent function of SecA.</text>
</comment>
<dbReference type="Pfam" id="PF21760">
    <property type="entry name" value="SecD_1st"/>
    <property type="match status" value="1"/>
</dbReference>
<dbReference type="PROSITE" id="PS50198">
    <property type="entry name" value="PPIC_PPIASE_2"/>
    <property type="match status" value="1"/>
</dbReference>
<dbReference type="PROSITE" id="PS01096">
    <property type="entry name" value="PPIC_PPIASE_1"/>
    <property type="match status" value="1"/>
</dbReference>
<keyword evidence="6 9" id="KW-1133">Transmembrane helix</keyword>